<feature type="compositionally biased region" description="Basic and acidic residues" evidence="4">
    <location>
        <begin position="54"/>
        <end position="67"/>
    </location>
</feature>
<comment type="caution">
    <text evidence="6">The sequence shown here is derived from an EMBL/GenBank/DDBJ whole genome shotgun (WGS) entry which is preliminary data.</text>
</comment>
<dbReference type="Gene3D" id="3.10.105.10">
    <property type="entry name" value="Dipeptide-binding Protein, Domain 3"/>
    <property type="match status" value="1"/>
</dbReference>
<dbReference type="InterPro" id="IPR000914">
    <property type="entry name" value="SBP_5_dom"/>
</dbReference>
<dbReference type="GO" id="GO:1904680">
    <property type="term" value="F:peptide transmembrane transporter activity"/>
    <property type="evidence" value="ECO:0007669"/>
    <property type="project" value="TreeGrafter"/>
</dbReference>
<dbReference type="Pfam" id="PF00496">
    <property type="entry name" value="SBP_bac_5"/>
    <property type="match status" value="1"/>
</dbReference>
<dbReference type="Gene3D" id="3.40.190.10">
    <property type="entry name" value="Periplasmic binding protein-like II"/>
    <property type="match status" value="1"/>
</dbReference>
<dbReference type="GO" id="GO:0015833">
    <property type="term" value="P:peptide transport"/>
    <property type="evidence" value="ECO:0007669"/>
    <property type="project" value="TreeGrafter"/>
</dbReference>
<dbReference type="EMBL" id="QSEW01000035">
    <property type="protein sequence ID" value="RGZ96414.1"/>
    <property type="molecule type" value="Genomic_DNA"/>
</dbReference>
<dbReference type="InterPro" id="IPR030678">
    <property type="entry name" value="Peptide/Ni-bd"/>
</dbReference>
<proteinExistence type="inferred from homology"/>
<evidence type="ECO:0000313" key="9">
    <source>
        <dbReference type="Proteomes" id="UP000283652"/>
    </source>
</evidence>
<dbReference type="InterPro" id="IPR039424">
    <property type="entry name" value="SBP_5"/>
</dbReference>
<evidence type="ECO:0000313" key="8">
    <source>
        <dbReference type="EMBL" id="RHA65068.1"/>
    </source>
</evidence>
<evidence type="ECO:0000256" key="4">
    <source>
        <dbReference type="SAM" id="MobiDB-lite"/>
    </source>
</evidence>
<dbReference type="PANTHER" id="PTHR30290:SF9">
    <property type="entry name" value="OLIGOPEPTIDE-BINDING PROTEIN APPA"/>
    <property type="match status" value="1"/>
</dbReference>
<evidence type="ECO:0000313" key="6">
    <source>
        <dbReference type="EMBL" id="RGR53431.1"/>
    </source>
</evidence>
<comment type="similarity">
    <text evidence="1">Belongs to the bacterial solute-binding protein 5 family.</text>
</comment>
<dbReference type="Proteomes" id="UP000285642">
    <property type="component" value="Unassembled WGS sequence"/>
</dbReference>
<evidence type="ECO:0000256" key="1">
    <source>
        <dbReference type="ARBA" id="ARBA00005695"/>
    </source>
</evidence>
<dbReference type="EMBL" id="QSFS01000031">
    <property type="protein sequence ID" value="RHA65068.1"/>
    <property type="molecule type" value="Genomic_DNA"/>
</dbReference>
<feature type="domain" description="Solute-binding protein family 5" evidence="5">
    <location>
        <begin position="115"/>
        <end position="494"/>
    </location>
</feature>
<name>A0A412EWI7_9FIRM</name>
<gene>
    <name evidence="8" type="ORF">DW924_15940</name>
    <name evidence="7" type="ORF">DW957_15575</name>
    <name evidence="6" type="ORF">DWY33_15740</name>
</gene>
<dbReference type="EMBL" id="QRUK01000055">
    <property type="protein sequence ID" value="RGR53431.1"/>
    <property type="molecule type" value="Genomic_DNA"/>
</dbReference>
<protein>
    <recommendedName>
        <fullName evidence="5">Solute-binding protein family 5 domain-containing protein</fullName>
    </recommendedName>
</protein>
<dbReference type="Gene3D" id="3.90.76.10">
    <property type="entry name" value="Dipeptide-binding Protein, Domain 1"/>
    <property type="match status" value="1"/>
</dbReference>
<reference evidence="9 10" key="1">
    <citation type="submission" date="2018-08" db="EMBL/GenBank/DDBJ databases">
        <title>A genome reference for cultivated species of the human gut microbiota.</title>
        <authorList>
            <person name="Zou Y."/>
            <person name="Xue W."/>
            <person name="Luo G."/>
        </authorList>
    </citation>
    <scope>NUCLEOTIDE SEQUENCE [LARGE SCALE GENOMIC DNA]</scope>
    <source>
        <strain evidence="6 9">AF25-11</strain>
        <strain evidence="8 11">AM42-8</strain>
        <strain evidence="7 10">AM46-16</strain>
    </source>
</reference>
<dbReference type="Proteomes" id="UP000283652">
    <property type="component" value="Unassembled WGS sequence"/>
</dbReference>
<dbReference type="GO" id="GO:0042597">
    <property type="term" value="C:periplasmic space"/>
    <property type="evidence" value="ECO:0007669"/>
    <property type="project" value="UniProtKB-ARBA"/>
</dbReference>
<evidence type="ECO:0000256" key="3">
    <source>
        <dbReference type="ARBA" id="ARBA00022729"/>
    </source>
</evidence>
<evidence type="ECO:0000256" key="2">
    <source>
        <dbReference type="ARBA" id="ARBA00022448"/>
    </source>
</evidence>
<dbReference type="SUPFAM" id="SSF53850">
    <property type="entry name" value="Periplasmic binding protein-like II"/>
    <property type="match status" value="1"/>
</dbReference>
<evidence type="ECO:0000313" key="10">
    <source>
        <dbReference type="Proteomes" id="UP000284962"/>
    </source>
</evidence>
<dbReference type="PANTHER" id="PTHR30290">
    <property type="entry name" value="PERIPLASMIC BINDING COMPONENT OF ABC TRANSPORTER"/>
    <property type="match status" value="1"/>
</dbReference>
<dbReference type="GO" id="GO:0043190">
    <property type="term" value="C:ATP-binding cassette (ABC) transporter complex"/>
    <property type="evidence" value="ECO:0007669"/>
    <property type="project" value="InterPro"/>
</dbReference>
<evidence type="ECO:0000259" key="5">
    <source>
        <dbReference type="Pfam" id="PF00496"/>
    </source>
</evidence>
<dbReference type="AlphaFoldDB" id="A0A412EWI7"/>
<evidence type="ECO:0000313" key="11">
    <source>
        <dbReference type="Proteomes" id="UP000285642"/>
    </source>
</evidence>
<dbReference type="Proteomes" id="UP000284962">
    <property type="component" value="Unassembled WGS sequence"/>
</dbReference>
<evidence type="ECO:0000313" key="7">
    <source>
        <dbReference type="EMBL" id="RGZ96414.1"/>
    </source>
</evidence>
<keyword evidence="2" id="KW-0813">Transport</keyword>
<sequence>MKKSCSKRIYLQHVNINKTQNGGKRMKIKKVLSLACAIAMVAGLTTGCGVGDKSTSDSTKEAKRSSTKDSIIYGTPTAPGGTFNPVVAYLGSDNLIDNIVYGSLLSLKPDGSYEGYIAKDYEVSDDQKTVEFTLNDNIKWQDGEDFSADDIIFTLEAVAKTDDDSSKVAKIVGTQDFIEGKADSISGVSADGNKLKIELTQSYAPFLADVGTLGIIPKHVWGDIPQEEWTNKTELLNNPIGCGPYKVTEYKDGESVTLEAFDDFFGGKAKIGTFIMKVVNQDAIAAELTSGNIDIIDVKELKSDEVKELEDAGFTKYSIADNMYQYISFNMRMPVFQDKNLRQAITYAIDRQSILDNIVEGRGELINSPFIPNAWSTPDASDLNDYAYNPDKAIELLEASGWKDTDGDGIRENSAGEKLQFTIRCSNDSKTRENAVLFVKECLKKVGIEVEVSIEEDGVIAEDCIYNHNFEMYALNCYFGKDPNPYFWWHSSSASDEEGVASFNFGSYKNASVDENIEKGLSTMDQNERKAAYTEVAKQINEDAPMVFLYVQNREIMCNSDLDGFDPGTFNVLYNVQKWSLAK</sequence>
<organism evidence="6 9">
    <name type="scientific">Dorea formicigenerans</name>
    <dbReference type="NCBI Taxonomy" id="39486"/>
    <lineage>
        <taxon>Bacteria</taxon>
        <taxon>Bacillati</taxon>
        <taxon>Bacillota</taxon>
        <taxon>Clostridia</taxon>
        <taxon>Lachnospirales</taxon>
        <taxon>Lachnospiraceae</taxon>
        <taxon>Dorea</taxon>
    </lineage>
</organism>
<feature type="region of interest" description="Disordered" evidence="4">
    <location>
        <begin position="50"/>
        <end position="73"/>
    </location>
</feature>
<dbReference type="PIRSF" id="PIRSF002741">
    <property type="entry name" value="MppA"/>
    <property type="match status" value="1"/>
</dbReference>
<accession>A0A412EWI7</accession>
<keyword evidence="3" id="KW-0732">Signal</keyword>